<dbReference type="EMBL" id="WBJY01000002">
    <property type="protein sequence ID" value="KAB1648262.1"/>
    <property type="molecule type" value="Genomic_DNA"/>
</dbReference>
<proteinExistence type="predicted"/>
<dbReference type="Proteomes" id="UP000431744">
    <property type="component" value="Unassembled WGS sequence"/>
</dbReference>
<dbReference type="AlphaFoldDB" id="A0A6H9WL71"/>
<dbReference type="OrthoDB" id="5125307at2"/>
<evidence type="ECO:0000313" key="9">
    <source>
        <dbReference type="Proteomes" id="UP000431744"/>
    </source>
</evidence>
<evidence type="ECO:0000256" key="6">
    <source>
        <dbReference type="SAM" id="Phobius"/>
    </source>
</evidence>
<protein>
    <recommendedName>
        <fullName evidence="7">Cardiolipin synthase N-terminal domain-containing protein</fullName>
    </recommendedName>
</protein>
<evidence type="ECO:0000256" key="1">
    <source>
        <dbReference type="ARBA" id="ARBA00004651"/>
    </source>
</evidence>
<evidence type="ECO:0000256" key="5">
    <source>
        <dbReference type="ARBA" id="ARBA00023136"/>
    </source>
</evidence>
<evidence type="ECO:0000256" key="3">
    <source>
        <dbReference type="ARBA" id="ARBA00022692"/>
    </source>
</evidence>
<feature type="transmembrane region" description="Helical" evidence="6">
    <location>
        <begin position="21"/>
        <end position="40"/>
    </location>
</feature>
<organism evidence="8 9">
    <name type="scientific">Pseudoclavibacter endophyticus</name>
    <dbReference type="NCBI Taxonomy" id="1778590"/>
    <lineage>
        <taxon>Bacteria</taxon>
        <taxon>Bacillati</taxon>
        <taxon>Actinomycetota</taxon>
        <taxon>Actinomycetes</taxon>
        <taxon>Micrococcales</taxon>
        <taxon>Microbacteriaceae</taxon>
        <taxon>Pseudoclavibacter</taxon>
    </lineage>
</organism>
<evidence type="ECO:0000259" key="7">
    <source>
        <dbReference type="Pfam" id="PF13396"/>
    </source>
</evidence>
<gene>
    <name evidence="8" type="ORF">F8O04_11180</name>
</gene>
<dbReference type="GO" id="GO:0005886">
    <property type="term" value="C:plasma membrane"/>
    <property type="evidence" value="ECO:0007669"/>
    <property type="project" value="UniProtKB-SubCell"/>
</dbReference>
<sequence>MSLRNRQIDRHAPSRAKRACLVILSLVQFALQAATWASLVRRRPEHLNGPKWFWFLASFVNYVGPAAYLLGGRKITR</sequence>
<dbReference type="Pfam" id="PF13396">
    <property type="entry name" value="PLDc_N"/>
    <property type="match status" value="1"/>
</dbReference>
<keyword evidence="5 6" id="KW-0472">Membrane</keyword>
<evidence type="ECO:0000256" key="4">
    <source>
        <dbReference type="ARBA" id="ARBA00022989"/>
    </source>
</evidence>
<keyword evidence="4 6" id="KW-1133">Transmembrane helix</keyword>
<keyword evidence="9" id="KW-1185">Reference proteome</keyword>
<accession>A0A6H9WL71</accession>
<name>A0A6H9WL71_9MICO</name>
<comment type="caution">
    <text evidence="8">The sequence shown here is derived from an EMBL/GenBank/DDBJ whole genome shotgun (WGS) entry which is preliminary data.</text>
</comment>
<keyword evidence="2" id="KW-1003">Cell membrane</keyword>
<feature type="transmembrane region" description="Helical" evidence="6">
    <location>
        <begin position="52"/>
        <end position="71"/>
    </location>
</feature>
<evidence type="ECO:0000256" key="2">
    <source>
        <dbReference type="ARBA" id="ARBA00022475"/>
    </source>
</evidence>
<dbReference type="InterPro" id="IPR027379">
    <property type="entry name" value="CLS_N"/>
</dbReference>
<feature type="domain" description="Cardiolipin synthase N-terminal" evidence="7">
    <location>
        <begin position="31"/>
        <end position="73"/>
    </location>
</feature>
<comment type="subcellular location">
    <subcellularLocation>
        <location evidence="1">Cell membrane</location>
        <topology evidence="1">Multi-pass membrane protein</topology>
    </subcellularLocation>
</comment>
<evidence type="ECO:0000313" key="8">
    <source>
        <dbReference type="EMBL" id="KAB1648262.1"/>
    </source>
</evidence>
<dbReference type="RefSeq" id="WP_158029457.1">
    <property type="nucleotide sequence ID" value="NZ_BMHG01000001.1"/>
</dbReference>
<reference evidence="8 9" key="1">
    <citation type="submission" date="2019-09" db="EMBL/GenBank/DDBJ databases">
        <title>Phylogeny of genus Pseudoclavibacter and closely related genus.</title>
        <authorList>
            <person name="Li Y."/>
        </authorList>
    </citation>
    <scope>NUCLEOTIDE SEQUENCE [LARGE SCALE GENOMIC DNA]</scope>
    <source>
        <strain evidence="8 9">EGI 60007</strain>
    </source>
</reference>
<keyword evidence="3 6" id="KW-0812">Transmembrane</keyword>